<dbReference type="eggNOG" id="arCOG02618">
    <property type="taxonomic scope" value="Archaea"/>
</dbReference>
<dbReference type="InterPro" id="IPR011802">
    <property type="entry name" value="AprB"/>
</dbReference>
<name>N0BP05_9EURY</name>
<keyword evidence="7" id="KW-1185">Reference proteome</keyword>
<dbReference type="GO" id="GO:0051539">
    <property type="term" value="F:4 iron, 4 sulfur cluster binding"/>
    <property type="evidence" value="ECO:0007669"/>
    <property type="project" value="UniProtKB-KW"/>
</dbReference>
<evidence type="ECO:0000259" key="5">
    <source>
        <dbReference type="PROSITE" id="PS51379"/>
    </source>
</evidence>
<dbReference type="KEGG" id="ast:Asulf_02112"/>
<dbReference type="Proteomes" id="UP000013307">
    <property type="component" value="Chromosome"/>
</dbReference>
<dbReference type="EMBL" id="CP005290">
    <property type="protein sequence ID" value="AGK62070.1"/>
    <property type="molecule type" value="Genomic_DNA"/>
</dbReference>
<evidence type="ECO:0000256" key="4">
    <source>
        <dbReference type="ARBA" id="ARBA00023014"/>
    </source>
</evidence>
<evidence type="ECO:0000313" key="7">
    <source>
        <dbReference type="Proteomes" id="UP000013307"/>
    </source>
</evidence>
<protein>
    <submittedName>
        <fullName evidence="6">Dissimilatory adenylylsulfate reductase beta subunit</fullName>
    </submittedName>
</protein>
<organism evidence="6 7">
    <name type="scientific">Archaeoglobus sulfaticallidus PM70-1</name>
    <dbReference type="NCBI Taxonomy" id="387631"/>
    <lineage>
        <taxon>Archaea</taxon>
        <taxon>Methanobacteriati</taxon>
        <taxon>Methanobacteriota</taxon>
        <taxon>Archaeoglobi</taxon>
        <taxon>Archaeoglobales</taxon>
        <taxon>Archaeoglobaceae</taxon>
        <taxon>Archaeoglobus</taxon>
    </lineage>
</organism>
<evidence type="ECO:0000256" key="3">
    <source>
        <dbReference type="ARBA" id="ARBA00023004"/>
    </source>
</evidence>
<feature type="domain" description="4Fe-4S ferredoxin-type" evidence="5">
    <location>
        <begin position="38"/>
        <end position="67"/>
    </location>
</feature>
<keyword evidence="4" id="KW-0411">Iron-sulfur</keyword>
<accession>N0BP05</accession>
<dbReference type="NCBIfam" id="TIGR02060">
    <property type="entry name" value="aprB"/>
    <property type="match status" value="1"/>
</dbReference>
<evidence type="ECO:0000256" key="1">
    <source>
        <dbReference type="ARBA" id="ARBA00022485"/>
    </source>
</evidence>
<dbReference type="PROSITE" id="PS51379">
    <property type="entry name" value="4FE4S_FER_2"/>
    <property type="match status" value="2"/>
</dbReference>
<proteinExistence type="predicted"/>
<dbReference type="STRING" id="387631.Asulf_02112"/>
<dbReference type="GeneID" id="15393746"/>
<evidence type="ECO:0000256" key="2">
    <source>
        <dbReference type="ARBA" id="ARBA00022723"/>
    </source>
</evidence>
<dbReference type="Gene3D" id="6.20.260.10">
    <property type="entry name" value="Adenylylsulphate reductase, beta subunit, C-terminal domain"/>
    <property type="match status" value="1"/>
</dbReference>
<dbReference type="SUPFAM" id="SSF54862">
    <property type="entry name" value="4Fe-4S ferredoxins"/>
    <property type="match status" value="1"/>
</dbReference>
<dbReference type="Pfam" id="PF12139">
    <property type="entry name" value="APS-reductase_C"/>
    <property type="match status" value="1"/>
</dbReference>
<dbReference type="OrthoDB" id="23833at2157"/>
<keyword evidence="3" id="KW-0408">Iron</keyword>
<dbReference type="PROSITE" id="PS00198">
    <property type="entry name" value="4FE4S_FER_1"/>
    <property type="match status" value="1"/>
</dbReference>
<dbReference type="HOGENOM" id="CLU_142910_0_0_2"/>
<dbReference type="Gene3D" id="3.30.70.20">
    <property type="match status" value="1"/>
</dbReference>
<dbReference type="InterPro" id="IPR017896">
    <property type="entry name" value="4Fe4S_Fe-S-bd"/>
</dbReference>
<gene>
    <name evidence="6" type="ORF">Asulf_02112</name>
</gene>
<reference evidence="6 7" key="1">
    <citation type="journal article" date="2013" name="Genome Announc.">
        <title>Complete Genome Sequence of the Thermophilic and Facultatively Chemolithoautotrophic Sulfate Reducer Archaeoglobus sulfaticallidus Strain PM70-1T.</title>
        <authorList>
            <person name="Stokke R."/>
            <person name="Hocking W.P."/>
            <person name="Steinsbu B.O."/>
            <person name="Steen I.H."/>
        </authorList>
    </citation>
    <scope>NUCLEOTIDE SEQUENCE [LARGE SCALE GENOMIC DNA]</scope>
    <source>
        <strain evidence="6">PM70-1</strain>
    </source>
</reference>
<dbReference type="InterPro" id="IPR038465">
    <property type="entry name" value="APS_reduc_Bsu_C_sf"/>
</dbReference>
<dbReference type="GO" id="GO:0016491">
    <property type="term" value="F:oxidoreductase activity"/>
    <property type="evidence" value="ECO:0007669"/>
    <property type="project" value="UniProtKB-ARBA"/>
</dbReference>
<dbReference type="InterPro" id="IPR022738">
    <property type="entry name" value="AprB_C"/>
</dbReference>
<dbReference type="GO" id="GO:0046872">
    <property type="term" value="F:metal ion binding"/>
    <property type="evidence" value="ECO:0007669"/>
    <property type="project" value="UniProtKB-KW"/>
</dbReference>
<dbReference type="Pfam" id="PF12838">
    <property type="entry name" value="Fer4_7"/>
    <property type="match status" value="1"/>
</dbReference>
<dbReference type="PANTHER" id="PTHR43687:SF1">
    <property type="entry name" value="FERREDOXIN III"/>
    <property type="match status" value="1"/>
</dbReference>
<keyword evidence="1" id="KW-0004">4Fe-4S</keyword>
<dbReference type="InterPro" id="IPR017900">
    <property type="entry name" value="4Fe4S_Fe_S_CS"/>
</dbReference>
<feature type="domain" description="4Fe-4S ferredoxin-type" evidence="5">
    <location>
        <begin position="1"/>
        <end position="35"/>
    </location>
</feature>
<dbReference type="InterPro" id="IPR050572">
    <property type="entry name" value="Fe-S_Ferredoxin"/>
</dbReference>
<dbReference type="RefSeq" id="WP_015591666.1">
    <property type="nucleotide sequence ID" value="NC_021169.1"/>
</dbReference>
<keyword evidence="2" id="KW-0479">Metal-binding</keyword>
<dbReference type="PANTHER" id="PTHR43687">
    <property type="entry name" value="ADENYLYLSULFATE REDUCTASE, BETA SUBUNIT"/>
    <property type="match status" value="1"/>
</dbReference>
<evidence type="ECO:0000313" key="6">
    <source>
        <dbReference type="EMBL" id="AGK62070.1"/>
    </source>
</evidence>
<dbReference type="AlphaFoldDB" id="N0BP05"/>
<sequence length="147" mass="16768">MPSYVNPEKCDGCKALDKTACQYICPNDLMVLDKEKEKAYNREPEMCWECYNCVKICPQGAIEVRCYADFAPLGARVTPLRGSDSIMWTVQFRNGTVKRFKFPIRTTPEGSIKAHDGFPEAKPEDLDSELLFSEPDTLEVEFPVFKK</sequence>